<dbReference type="Proteomes" id="UP000198510">
    <property type="component" value="Unassembled WGS sequence"/>
</dbReference>
<gene>
    <name evidence="1" type="ORF">SAMN05421823_101465</name>
</gene>
<evidence type="ECO:0000313" key="1">
    <source>
        <dbReference type="EMBL" id="SDJ93617.1"/>
    </source>
</evidence>
<reference evidence="1 2" key="1">
    <citation type="submission" date="2016-10" db="EMBL/GenBank/DDBJ databases">
        <authorList>
            <person name="de Groot N.N."/>
        </authorList>
    </citation>
    <scope>NUCLEOTIDE SEQUENCE [LARGE SCALE GENOMIC DNA]</scope>
    <source>
        <strain evidence="1 2">DSM 25186</strain>
    </source>
</reference>
<protein>
    <submittedName>
        <fullName evidence="1">Uncharacterized protein</fullName>
    </submittedName>
</protein>
<dbReference type="RefSeq" id="WP_089678522.1">
    <property type="nucleotide sequence ID" value="NZ_FNFO01000001.1"/>
</dbReference>
<accession>A0A1G8XT01</accession>
<organism evidence="1 2">
    <name type="scientific">Catalinimonas alkaloidigena</name>
    <dbReference type="NCBI Taxonomy" id="1075417"/>
    <lineage>
        <taxon>Bacteria</taxon>
        <taxon>Pseudomonadati</taxon>
        <taxon>Bacteroidota</taxon>
        <taxon>Cytophagia</taxon>
        <taxon>Cytophagales</taxon>
        <taxon>Catalimonadaceae</taxon>
        <taxon>Catalinimonas</taxon>
    </lineage>
</organism>
<dbReference type="EMBL" id="FNFO01000001">
    <property type="protein sequence ID" value="SDJ93617.1"/>
    <property type="molecule type" value="Genomic_DNA"/>
</dbReference>
<keyword evidence="2" id="KW-1185">Reference proteome</keyword>
<dbReference type="AlphaFoldDB" id="A0A1G8XT01"/>
<name>A0A1G8XT01_9BACT</name>
<proteinExistence type="predicted"/>
<sequence length="64" mass="7458">MKNKADTSALEATLRRELDQFDRLHDDLRLSIEGQDYVRADKVCRQISQLLHMIQADVHSARHV</sequence>
<evidence type="ECO:0000313" key="2">
    <source>
        <dbReference type="Proteomes" id="UP000198510"/>
    </source>
</evidence>